<dbReference type="PROSITE" id="PS51296">
    <property type="entry name" value="RIESKE"/>
    <property type="match status" value="1"/>
</dbReference>
<dbReference type="Gene3D" id="2.102.10.10">
    <property type="entry name" value="Rieske [2Fe-2S] iron-sulphur domain"/>
    <property type="match status" value="1"/>
</dbReference>
<evidence type="ECO:0000256" key="8">
    <source>
        <dbReference type="ARBA" id="ARBA00022723"/>
    </source>
</evidence>
<dbReference type="eggNOG" id="ENOG502RVAT">
    <property type="taxonomic scope" value="Eukaryota"/>
</dbReference>
<evidence type="ECO:0000313" key="15">
    <source>
        <dbReference type="Proteomes" id="UP000094526"/>
    </source>
</evidence>
<evidence type="ECO:0000256" key="6">
    <source>
        <dbReference type="ARBA" id="ARBA00014931"/>
    </source>
</evidence>
<evidence type="ECO:0000313" key="14">
    <source>
        <dbReference type="EMBL" id="OCT52225.1"/>
    </source>
</evidence>
<comment type="similarity">
    <text evidence="4">Belongs to the choline monooxygenase family.</text>
</comment>
<evidence type="ECO:0000256" key="11">
    <source>
        <dbReference type="ARBA" id="ARBA00023014"/>
    </source>
</evidence>
<feature type="domain" description="Rieske" evidence="13">
    <location>
        <begin position="82"/>
        <end position="172"/>
    </location>
</feature>
<dbReference type="AlphaFoldDB" id="A0A1C1CUQ5"/>
<name>A0A1C1CUQ5_9EURO</name>
<dbReference type="VEuPathDB" id="FungiDB:G647_05933"/>
<dbReference type="InterPro" id="IPR017941">
    <property type="entry name" value="Rieske_2Fe-2S"/>
</dbReference>
<dbReference type="EC" id="1.14.15.7" evidence="5"/>
<evidence type="ECO:0000256" key="12">
    <source>
        <dbReference type="ARBA" id="ARBA00049097"/>
    </source>
</evidence>
<dbReference type="Pfam" id="PF00848">
    <property type="entry name" value="Ring_hydroxyl_A"/>
    <property type="match status" value="1"/>
</dbReference>
<keyword evidence="9" id="KW-0560">Oxidoreductase</keyword>
<dbReference type="GO" id="GO:0005506">
    <property type="term" value="F:iron ion binding"/>
    <property type="evidence" value="ECO:0007669"/>
    <property type="project" value="InterPro"/>
</dbReference>
<comment type="pathway">
    <text evidence="3">Amine and polyamine biosynthesis; betaine biosynthesis via choline pathway; betaine aldehyde from choline (monooxygenase route): step 1/1.</text>
</comment>
<sequence length="434" mass="49757">MSRLPTTEKAAFLTKLSHIDCLKSFRQVTMSIETVTMQSTKVNGNTSLPSEWYRSPALYELERRAIFSKEWLLTTHKCRFQKPGDYHKFEIAGFPFFLIMDRQHNINGFHNVCRHRGYPVIRPEAPTSGTKSIIACYYHGWSYGLNGKLAKAPKFDGVEDFEKEQNGLFPIHVRIDGRGIIWVNLEASEVPSIPWEMRLQGSDRRSRLAIFNMDDYVYDHSWTIEGRYNWKAAADNYNECYHCPTTHPGFVETTNLDKYRFEQEGAELQYFMEDLPGKTNRDFTPSWFYPNGALNIAAPFWYLLRSCPTSATTVLNEYEVFRHKDATDAEFEEMDRFFKQVEGEDKELCNAVQVNLNVGSYSTGQLQPDGESGVLCFQQLVREAVTAHRKLEIQAGKEVWPTRPVTAGGETDDIKFCQDLGGCAATALQESGTW</sequence>
<evidence type="ECO:0000256" key="3">
    <source>
        <dbReference type="ARBA" id="ARBA00004866"/>
    </source>
</evidence>
<evidence type="ECO:0000256" key="10">
    <source>
        <dbReference type="ARBA" id="ARBA00023004"/>
    </source>
</evidence>
<dbReference type="GO" id="GO:0051537">
    <property type="term" value="F:2 iron, 2 sulfur cluster binding"/>
    <property type="evidence" value="ECO:0007669"/>
    <property type="project" value="UniProtKB-KW"/>
</dbReference>
<evidence type="ECO:0000256" key="4">
    <source>
        <dbReference type="ARBA" id="ARBA00010848"/>
    </source>
</evidence>
<evidence type="ECO:0000256" key="7">
    <source>
        <dbReference type="ARBA" id="ARBA00022714"/>
    </source>
</evidence>
<comment type="cofactor">
    <cofactor evidence="1">
        <name>Fe cation</name>
        <dbReference type="ChEBI" id="CHEBI:24875"/>
    </cofactor>
</comment>
<dbReference type="Proteomes" id="UP000094526">
    <property type="component" value="Unassembled WGS sequence"/>
</dbReference>
<dbReference type="InterPro" id="IPR036922">
    <property type="entry name" value="Rieske_2Fe-2S_sf"/>
</dbReference>
<dbReference type="OrthoDB" id="426882at2759"/>
<comment type="function">
    <text evidence="2">Catalyzes the first step of the osmoprotectant glycine betaine synthesis.</text>
</comment>
<dbReference type="GO" id="GO:0019133">
    <property type="term" value="F:choline monooxygenase activity"/>
    <property type="evidence" value="ECO:0007669"/>
    <property type="project" value="UniProtKB-EC"/>
</dbReference>
<dbReference type="VEuPathDB" id="FungiDB:CLCR_08476"/>
<dbReference type="PANTHER" id="PTHR43756">
    <property type="entry name" value="CHOLINE MONOOXYGENASE, CHLOROPLASTIC"/>
    <property type="match status" value="1"/>
</dbReference>
<dbReference type="InterPro" id="IPR015879">
    <property type="entry name" value="Ring_hydroxy_dOase_asu_C_dom"/>
</dbReference>
<dbReference type="SUPFAM" id="SSF50022">
    <property type="entry name" value="ISP domain"/>
    <property type="match status" value="1"/>
</dbReference>
<keyword evidence="7" id="KW-0001">2Fe-2S</keyword>
<dbReference type="Gene3D" id="3.90.380.10">
    <property type="entry name" value="Naphthalene 1,2-dioxygenase Alpha Subunit, Chain A, domain 1"/>
    <property type="match status" value="2"/>
</dbReference>
<keyword evidence="11" id="KW-0411">Iron-sulfur</keyword>
<comment type="caution">
    <text evidence="14">The sequence shown here is derived from an EMBL/GenBank/DDBJ whole genome shotgun (WGS) entry which is preliminary data.</text>
</comment>
<evidence type="ECO:0000256" key="5">
    <source>
        <dbReference type="ARBA" id="ARBA00012763"/>
    </source>
</evidence>
<evidence type="ECO:0000256" key="2">
    <source>
        <dbReference type="ARBA" id="ARBA00002149"/>
    </source>
</evidence>
<dbReference type="STRING" id="86049.A0A1C1CUQ5"/>
<accession>A0A1C1CUQ5</accession>
<dbReference type="PRINTS" id="PR00090">
    <property type="entry name" value="RNGDIOXGNASE"/>
</dbReference>
<dbReference type="UniPathway" id="UPA00529">
    <property type="reaction ID" value="UER00430"/>
</dbReference>
<dbReference type="SUPFAM" id="SSF55961">
    <property type="entry name" value="Bet v1-like"/>
    <property type="match status" value="1"/>
</dbReference>
<dbReference type="PANTHER" id="PTHR43756:SF5">
    <property type="entry name" value="CHOLINE MONOOXYGENASE, CHLOROPLASTIC"/>
    <property type="match status" value="1"/>
</dbReference>
<protein>
    <recommendedName>
        <fullName evidence="6">Choline monooxygenase, chloroplastic</fullName>
        <ecNumber evidence="5">1.14.15.7</ecNumber>
    </recommendedName>
</protein>
<keyword evidence="8" id="KW-0479">Metal-binding</keyword>
<proteinExistence type="inferred from homology"/>
<dbReference type="GO" id="GO:0019285">
    <property type="term" value="P:glycine betaine biosynthetic process from choline"/>
    <property type="evidence" value="ECO:0007669"/>
    <property type="project" value="UniProtKB-UniPathway"/>
</dbReference>
<keyword evidence="15" id="KW-1185">Reference proteome</keyword>
<keyword evidence="10" id="KW-0408">Iron</keyword>
<dbReference type="CDD" id="cd00680">
    <property type="entry name" value="RHO_alpha_C"/>
    <property type="match status" value="1"/>
</dbReference>
<dbReference type="CDD" id="cd03469">
    <property type="entry name" value="Rieske_RO_Alpha_N"/>
    <property type="match status" value="1"/>
</dbReference>
<organism evidence="14 15">
    <name type="scientific">Cladophialophora carrionii</name>
    <dbReference type="NCBI Taxonomy" id="86049"/>
    <lineage>
        <taxon>Eukaryota</taxon>
        <taxon>Fungi</taxon>
        <taxon>Dikarya</taxon>
        <taxon>Ascomycota</taxon>
        <taxon>Pezizomycotina</taxon>
        <taxon>Eurotiomycetes</taxon>
        <taxon>Chaetothyriomycetidae</taxon>
        <taxon>Chaetothyriales</taxon>
        <taxon>Herpotrichiellaceae</taxon>
        <taxon>Cladophialophora</taxon>
    </lineage>
</organism>
<evidence type="ECO:0000259" key="13">
    <source>
        <dbReference type="PROSITE" id="PS51296"/>
    </source>
</evidence>
<dbReference type="Pfam" id="PF00355">
    <property type="entry name" value="Rieske"/>
    <property type="match status" value="1"/>
</dbReference>
<comment type="catalytic activity">
    <reaction evidence="12">
        <text>choline + 2 reduced [2Fe-2S]-[ferredoxin] + O2 + 2 H(+) = betaine aldehyde hydrate + 2 oxidized [2Fe-2S]-[ferredoxin] + H2O</text>
        <dbReference type="Rhea" id="RHEA:17769"/>
        <dbReference type="Rhea" id="RHEA-COMP:10000"/>
        <dbReference type="Rhea" id="RHEA-COMP:10001"/>
        <dbReference type="ChEBI" id="CHEBI:15354"/>
        <dbReference type="ChEBI" id="CHEBI:15377"/>
        <dbReference type="ChEBI" id="CHEBI:15378"/>
        <dbReference type="ChEBI" id="CHEBI:15379"/>
        <dbReference type="ChEBI" id="CHEBI:15870"/>
        <dbReference type="ChEBI" id="CHEBI:33737"/>
        <dbReference type="ChEBI" id="CHEBI:33738"/>
        <dbReference type="EC" id="1.14.15.7"/>
    </reaction>
</comment>
<dbReference type="EMBL" id="LGRB01000009">
    <property type="protein sequence ID" value="OCT52225.1"/>
    <property type="molecule type" value="Genomic_DNA"/>
</dbReference>
<reference evidence="15" key="1">
    <citation type="submission" date="2015-07" db="EMBL/GenBank/DDBJ databases">
        <authorList>
            <person name="Teixeira M.M."/>
            <person name="Souza R.C."/>
            <person name="Almeida L.G."/>
            <person name="Vicente V.A."/>
            <person name="de Hoog S."/>
            <person name="Bocca A.L."/>
            <person name="de Almeida S.R."/>
            <person name="Vasconcelos A.T."/>
            <person name="Felipe M.S."/>
        </authorList>
    </citation>
    <scope>NUCLEOTIDE SEQUENCE [LARGE SCALE GENOMIC DNA]</scope>
    <source>
        <strain evidence="15">KSF</strain>
    </source>
</reference>
<evidence type="ECO:0000256" key="9">
    <source>
        <dbReference type="ARBA" id="ARBA00023002"/>
    </source>
</evidence>
<evidence type="ECO:0000256" key="1">
    <source>
        <dbReference type="ARBA" id="ARBA00001962"/>
    </source>
</evidence>
<dbReference type="InterPro" id="IPR001663">
    <property type="entry name" value="Rng_hydr_dOase-A"/>
</dbReference>
<gene>
    <name evidence="14" type="ORF">CLCR_08476</name>
</gene>